<evidence type="ECO:0000313" key="2">
    <source>
        <dbReference type="EMBL" id="KAG5197929.1"/>
    </source>
</evidence>
<evidence type="ECO:0000313" key="3">
    <source>
        <dbReference type="Proteomes" id="UP000664991"/>
    </source>
</evidence>
<sequence length="98" mass="10279">MPQYKTIEPHLSASASAARCRRRAATAFRACAGSRRSAPAVRSALSLIARGQEPGAECCGLPDPSPRPGEASRPHRTLRSGEAVLGPTRPSRSVCGRA</sequence>
<gene>
    <name evidence="2" type="ORF">JEQ12_007619</name>
</gene>
<dbReference type="EMBL" id="JAEMGP010000018">
    <property type="protein sequence ID" value="KAG5197929.1"/>
    <property type="molecule type" value="Genomic_DNA"/>
</dbReference>
<protein>
    <submittedName>
        <fullName evidence="2">Uncharacterized protein</fullName>
    </submittedName>
</protein>
<name>A0A835ZXQ8_SHEEP</name>
<feature type="region of interest" description="Disordered" evidence="1">
    <location>
        <begin position="56"/>
        <end position="98"/>
    </location>
</feature>
<organism evidence="2 3">
    <name type="scientific">Ovis aries</name>
    <name type="common">Sheep</name>
    <dbReference type="NCBI Taxonomy" id="9940"/>
    <lineage>
        <taxon>Eukaryota</taxon>
        <taxon>Metazoa</taxon>
        <taxon>Chordata</taxon>
        <taxon>Craniata</taxon>
        <taxon>Vertebrata</taxon>
        <taxon>Euteleostomi</taxon>
        <taxon>Mammalia</taxon>
        <taxon>Eutheria</taxon>
        <taxon>Laurasiatheria</taxon>
        <taxon>Artiodactyla</taxon>
        <taxon>Ruminantia</taxon>
        <taxon>Pecora</taxon>
        <taxon>Bovidae</taxon>
        <taxon>Caprinae</taxon>
        <taxon>Ovis</taxon>
    </lineage>
</organism>
<dbReference type="AlphaFoldDB" id="A0A835ZXQ8"/>
<dbReference type="Proteomes" id="UP000664991">
    <property type="component" value="Unassembled WGS sequence"/>
</dbReference>
<reference evidence="2 3" key="1">
    <citation type="submission" date="2020-12" db="EMBL/GenBank/DDBJ databases">
        <title>De novo assembly of Tibetan sheep genome.</title>
        <authorList>
            <person name="Li X."/>
        </authorList>
    </citation>
    <scope>NUCLEOTIDE SEQUENCE [LARGE SCALE GENOMIC DNA]</scope>
    <source>
        <tissue evidence="2">Heart</tissue>
    </source>
</reference>
<accession>A0A835ZXQ8</accession>
<comment type="caution">
    <text evidence="2">The sequence shown here is derived from an EMBL/GenBank/DDBJ whole genome shotgun (WGS) entry which is preliminary data.</text>
</comment>
<proteinExistence type="predicted"/>
<evidence type="ECO:0000256" key="1">
    <source>
        <dbReference type="SAM" id="MobiDB-lite"/>
    </source>
</evidence>